<dbReference type="InterPro" id="IPR006311">
    <property type="entry name" value="TAT_signal"/>
</dbReference>
<proteinExistence type="predicted"/>
<reference evidence="1 2" key="1">
    <citation type="submission" date="2020-08" db="EMBL/GenBank/DDBJ databases">
        <title>Genomic Encyclopedia of Type Strains, Phase IV (KMG-IV): sequencing the most valuable type-strain genomes for metagenomic binning, comparative biology and taxonomic classification.</title>
        <authorList>
            <person name="Goeker M."/>
        </authorList>
    </citation>
    <scope>NUCLEOTIDE SEQUENCE [LARGE SCALE GENOMIC DNA]</scope>
    <source>
        <strain evidence="1 2">DSM 101015</strain>
    </source>
</reference>
<dbReference type="OrthoDB" id="5624218at2"/>
<dbReference type="SUPFAM" id="SSF50969">
    <property type="entry name" value="YVTN repeat-like/Quinoprotein amine dehydrogenase"/>
    <property type="match status" value="1"/>
</dbReference>
<dbReference type="PIRSF" id="PIRSF028101">
    <property type="entry name" value="UCP028101"/>
    <property type="match status" value="1"/>
</dbReference>
<evidence type="ECO:0000313" key="1">
    <source>
        <dbReference type="EMBL" id="MBB4174196.1"/>
    </source>
</evidence>
<dbReference type="Proteomes" id="UP000565745">
    <property type="component" value="Unassembled WGS sequence"/>
</dbReference>
<dbReference type="InterPro" id="IPR008311">
    <property type="entry name" value="UCP028101"/>
</dbReference>
<dbReference type="InterPro" id="IPR015943">
    <property type="entry name" value="WD40/YVTN_repeat-like_dom_sf"/>
</dbReference>
<keyword evidence="2" id="KW-1185">Reference proteome</keyword>
<dbReference type="Pfam" id="PF07433">
    <property type="entry name" value="DUF1513"/>
    <property type="match status" value="1"/>
</dbReference>
<accession>A0A7W6M8D8</accession>
<name>A0A7W6M8D8_9RHOB</name>
<dbReference type="InterPro" id="IPR011044">
    <property type="entry name" value="Quino_amine_DH_bsu"/>
</dbReference>
<gene>
    <name evidence="1" type="ORF">GGR93_001969</name>
</gene>
<dbReference type="AlphaFoldDB" id="A0A7W6M8D8"/>
<evidence type="ECO:0008006" key="3">
    <source>
        <dbReference type="Google" id="ProtNLM"/>
    </source>
</evidence>
<dbReference type="Gene3D" id="2.130.10.10">
    <property type="entry name" value="YVTN repeat-like/Quinoprotein amine dehydrogenase"/>
    <property type="match status" value="1"/>
</dbReference>
<protein>
    <recommendedName>
        <fullName evidence="3">DUF1513 domain-containing protein</fullName>
    </recommendedName>
</protein>
<organism evidence="1 2">
    <name type="scientific">Sulfitobacter noctilucicola</name>
    <dbReference type="NCBI Taxonomy" id="1342301"/>
    <lineage>
        <taxon>Bacteria</taxon>
        <taxon>Pseudomonadati</taxon>
        <taxon>Pseudomonadota</taxon>
        <taxon>Alphaproteobacteria</taxon>
        <taxon>Rhodobacterales</taxon>
        <taxon>Roseobacteraceae</taxon>
        <taxon>Sulfitobacter</taxon>
    </lineage>
</organism>
<dbReference type="PROSITE" id="PS51318">
    <property type="entry name" value="TAT"/>
    <property type="match status" value="1"/>
</dbReference>
<dbReference type="EMBL" id="JACIFU010000002">
    <property type="protein sequence ID" value="MBB4174196.1"/>
    <property type="molecule type" value="Genomic_DNA"/>
</dbReference>
<evidence type="ECO:0000313" key="2">
    <source>
        <dbReference type="Proteomes" id="UP000565745"/>
    </source>
</evidence>
<dbReference type="RefSeq" id="WP_025056997.1">
    <property type="nucleotide sequence ID" value="NZ_JACIFU010000002.1"/>
</dbReference>
<comment type="caution">
    <text evidence="1">The sequence shown here is derived from an EMBL/GenBank/DDBJ whole genome shotgun (WGS) entry which is preliminary data.</text>
</comment>
<sequence length="360" mass="37890">MTATDRGRRAFLGGLLAAGAVPRITWADAGAPAFLSAAARPDGNYVLCGIGEDLKIRFERPLPARGHAAAAHPVRPEAVAFARRPGTFAVVLDCATGDQKAKLTAPAGRHFYGHGAFSQDGRLLFTTENNFEAGRGCIGVWETSPGYRRIAEWDSGGVGPHDIRRLPDSDTLVVANGGIDTHPDTGRTKLNIPTMAPNLAYIEDGEVVETAALPARLHKNSIRHLDLDAHGTVAFGMQWQGSGPVDVLVGTHTRGSAPKLMTADPGVLRDMDGYIGSIAFSGNGKQIAVTSPRGGVLQLYEVETSALAQVVAFEDVCGVATVGGRFVATSGTGQVRSLGRTQAKTAEVVGLAWDNHLVRL</sequence>